<name>A0A0Y5LXA3_NEIME</name>
<organism evidence="1 2">
    <name type="scientific">Neisseria meningitidis</name>
    <dbReference type="NCBI Taxonomy" id="487"/>
    <lineage>
        <taxon>Bacteria</taxon>
        <taxon>Pseudomonadati</taxon>
        <taxon>Pseudomonadota</taxon>
        <taxon>Betaproteobacteria</taxon>
        <taxon>Neisseriales</taxon>
        <taxon>Neisseriaceae</taxon>
        <taxon>Neisseria</taxon>
    </lineage>
</organism>
<accession>A0A0Y5LXA3</accession>
<sequence length="90" mass="9942">MQISISAGNLQLTVTIDAGMILALIVAFKSIIHQNRPSNRTVSYLAIPTARAFEDSALNNLHLSRLVSPTLGVQTIQSFRLPLFVYKINF</sequence>
<proteinExistence type="predicted"/>
<reference evidence="1 2" key="1">
    <citation type="submission" date="2017-09" db="EMBL/GenBank/DDBJ databases">
        <title>Phenotypic and genotypic characterization of Colombian isolates of Neisseria meningitidis recovered from invasive disease.</title>
        <authorList>
            <person name="Duarte C."/>
            <person name="Gabastou J.M."/>
            <person name="Moreno J."/>
        </authorList>
    </citation>
    <scope>NUCLEOTIDE SEQUENCE [LARGE SCALE GENOMIC DNA]</scope>
    <source>
        <strain evidence="1 2">INS-Nm1124</strain>
    </source>
</reference>
<comment type="caution">
    <text evidence="1">The sequence shown here is derived from an EMBL/GenBank/DDBJ whole genome shotgun (WGS) entry which is preliminary data.</text>
</comment>
<dbReference type="AlphaFoldDB" id="A0A0Y5LXA3"/>
<dbReference type="Proteomes" id="UP000283829">
    <property type="component" value="Unassembled WGS sequence"/>
</dbReference>
<evidence type="ECO:0000313" key="1">
    <source>
        <dbReference type="EMBL" id="RQJ68795.1"/>
    </source>
</evidence>
<dbReference type="EMBL" id="NWXB01000001">
    <property type="protein sequence ID" value="RQJ68795.1"/>
    <property type="molecule type" value="Genomic_DNA"/>
</dbReference>
<dbReference type="RefSeq" id="WP_002243844.1">
    <property type="nucleotide sequence ID" value="NZ_FESW01000015.1"/>
</dbReference>
<gene>
    <name evidence="1" type="ORF">COI09_00780</name>
</gene>
<evidence type="ECO:0000313" key="2">
    <source>
        <dbReference type="Proteomes" id="UP000283829"/>
    </source>
</evidence>
<protein>
    <submittedName>
        <fullName evidence="1">Uncharacterized protein</fullName>
    </submittedName>
</protein>